<dbReference type="PANTHER" id="PTHR42695:SF5">
    <property type="entry name" value="GLUTAMINE AMIDOTRANSFERASE YLR126C-RELATED"/>
    <property type="match status" value="1"/>
</dbReference>
<gene>
    <name evidence="2" type="ORF">M3P05_04245</name>
</gene>
<feature type="domain" description="Glutamine amidotransferase" evidence="1">
    <location>
        <begin position="59"/>
        <end position="197"/>
    </location>
</feature>
<protein>
    <submittedName>
        <fullName evidence="2">GMP synthase</fullName>
    </submittedName>
</protein>
<dbReference type="PROSITE" id="PS51273">
    <property type="entry name" value="GATASE_TYPE_1"/>
    <property type="match status" value="1"/>
</dbReference>
<dbReference type="Gene3D" id="3.40.50.880">
    <property type="match status" value="1"/>
</dbReference>
<dbReference type="RefSeq" id="WP_249698065.1">
    <property type="nucleotide sequence ID" value="NZ_JAMFLX010000004.1"/>
</dbReference>
<organism evidence="2 3">
    <name type="scientific">Parendozoicomonas callyspongiae</name>
    <dbReference type="NCBI Taxonomy" id="2942213"/>
    <lineage>
        <taxon>Bacteria</taxon>
        <taxon>Pseudomonadati</taxon>
        <taxon>Pseudomonadota</taxon>
        <taxon>Gammaproteobacteria</taxon>
        <taxon>Oceanospirillales</taxon>
        <taxon>Endozoicomonadaceae</taxon>
        <taxon>Parendozoicomonas</taxon>
    </lineage>
</organism>
<accession>A0ABT0PCX4</accession>
<reference evidence="2 3" key="1">
    <citation type="submission" date="2022-05" db="EMBL/GenBank/DDBJ databases">
        <authorList>
            <person name="Park J.-S."/>
        </authorList>
    </citation>
    <scope>NUCLEOTIDE SEQUENCE [LARGE SCALE GENOMIC DNA]</scope>
    <source>
        <strain evidence="2 3">2012CJ34-2</strain>
    </source>
</reference>
<comment type="caution">
    <text evidence="2">The sequence shown here is derived from an EMBL/GenBank/DDBJ whole genome shotgun (WGS) entry which is preliminary data.</text>
</comment>
<dbReference type="InterPro" id="IPR044992">
    <property type="entry name" value="ChyE-like"/>
</dbReference>
<dbReference type="Pfam" id="PF00117">
    <property type="entry name" value="GATase"/>
    <property type="match status" value="1"/>
</dbReference>
<dbReference type="InterPro" id="IPR029062">
    <property type="entry name" value="Class_I_gatase-like"/>
</dbReference>
<dbReference type="SUPFAM" id="SSF52317">
    <property type="entry name" value="Class I glutamine amidotransferase-like"/>
    <property type="match status" value="1"/>
</dbReference>
<dbReference type="InterPro" id="IPR017926">
    <property type="entry name" value="GATASE"/>
</dbReference>
<dbReference type="PANTHER" id="PTHR42695">
    <property type="entry name" value="GLUTAMINE AMIDOTRANSFERASE YLR126C-RELATED"/>
    <property type="match status" value="1"/>
</dbReference>
<dbReference type="EMBL" id="JAMFLX010000004">
    <property type="protein sequence ID" value="MCL6269153.1"/>
    <property type="molecule type" value="Genomic_DNA"/>
</dbReference>
<name>A0ABT0PCX4_9GAMM</name>
<keyword evidence="3" id="KW-1185">Reference proteome</keyword>
<evidence type="ECO:0000259" key="1">
    <source>
        <dbReference type="Pfam" id="PF00117"/>
    </source>
</evidence>
<sequence length="238" mass="27361">MKIGILQCDDVQEQFLAEHKNYPEMFMNLFLKEDPTCTFSVYKVHEGELPASTKECPAWIITGSRYSVYENLPWLPPFFKFVRQLYKNNCKLVGICFGHQVIAQALGGSVSRSEKGWGVGMSFNQVTHCKPWMQPSSKSLNLIVSHQDQIMTLPDSARILASSDFCPYYMVSYDDHFLSIQGHPEFSHSYIKDLMLSRKGRIPEERIAEGLNSLHTESDAQLSIRWILKFLFYASSER</sequence>
<dbReference type="Proteomes" id="UP001203338">
    <property type="component" value="Unassembled WGS sequence"/>
</dbReference>
<evidence type="ECO:0000313" key="2">
    <source>
        <dbReference type="EMBL" id="MCL6269153.1"/>
    </source>
</evidence>
<proteinExistence type="predicted"/>
<dbReference type="CDD" id="cd01741">
    <property type="entry name" value="GATase1_1"/>
    <property type="match status" value="1"/>
</dbReference>
<evidence type="ECO:0000313" key="3">
    <source>
        <dbReference type="Proteomes" id="UP001203338"/>
    </source>
</evidence>